<accession>A0ABQ6M8L9</accession>
<dbReference type="Proteomes" id="UP001165060">
    <property type="component" value="Unassembled WGS sequence"/>
</dbReference>
<evidence type="ECO:0000313" key="2">
    <source>
        <dbReference type="EMBL" id="GMI21761.1"/>
    </source>
</evidence>
<evidence type="ECO:0000313" key="3">
    <source>
        <dbReference type="Proteomes" id="UP001165060"/>
    </source>
</evidence>
<gene>
    <name evidence="2" type="ORF">TeGR_g8603</name>
</gene>
<name>A0ABQ6M8L9_9STRA</name>
<reference evidence="2 3" key="1">
    <citation type="journal article" date="2023" name="Commun. Biol.">
        <title>Genome analysis of Parmales, the sister group of diatoms, reveals the evolutionary specialization of diatoms from phago-mixotrophs to photoautotrophs.</title>
        <authorList>
            <person name="Ban H."/>
            <person name="Sato S."/>
            <person name="Yoshikawa S."/>
            <person name="Yamada K."/>
            <person name="Nakamura Y."/>
            <person name="Ichinomiya M."/>
            <person name="Sato N."/>
            <person name="Blanc-Mathieu R."/>
            <person name="Endo H."/>
            <person name="Kuwata A."/>
            <person name="Ogata H."/>
        </authorList>
    </citation>
    <scope>NUCLEOTIDE SEQUENCE [LARGE SCALE GENOMIC DNA]</scope>
</reference>
<organism evidence="2 3">
    <name type="scientific">Tetraparma gracilis</name>
    <dbReference type="NCBI Taxonomy" id="2962635"/>
    <lineage>
        <taxon>Eukaryota</taxon>
        <taxon>Sar</taxon>
        <taxon>Stramenopiles</taxon>
        <taxon>Ochrophyta</taxon>
        <taxon>Bolidophyceae</taxon>
        <taxon>Parmales</taxon>
        <taxon>Triparmaceae</taxon>
        <taxon>Tetraparma</taxon>
    </lineage>
</organism>
<evidence type="ECO:0000256" key="1">
    <source>
        <dbReference type="SAM" id="MobiDB-lite"/>
    </source>
</evidence>
<feature type="compositionally biased region" description="Basic and acidic residues" evidence="1">
    <location>
        <begin position="54"/>
        <end position="74"/>
    </location>
</feature>
<proteinExistence type="predicted"/>
<protein>
    <submittedName>
        <fullName evidence="2">Uncharacterized protein</fullName>
    </submittedName>
</protein>
<sequence>MGNCCSDDAAAPPHPGAFHGQGNRLGVGGEPRSYQASPGGPEVMPAPVVNPHLSDADRDRARKERVAAAEKRAEAMGGGDKKKKKKKADKGELRNPNAEPLMRWS</sequence>
<dbReference type="EMBL" id="BRYB01002558">
    <property type="protein sequence ID" value="GMI21761.1"/>
    <property type="molecule type" value="Genomic_DNA"/>
</dbReference>
<feature type="region of interest" description="Disordered" evidence="1">
    <location>
        <begin position="1"/>
        <end position="105"/>
    </location>
</feature>
<keyword evidence="3" id="KW-1185">Reference proteome</keyword>
<comment type="caution">
    <text evidence="2">The sequence shown here is derived from an EMBL/GenBank/DDBJ whole genome shotgun (WGS) entry which is preliminary data.</text>
</comment>